<evidence type="ECO:0000313" key="1">
    <source>
        <dbReference type="EMBL" id="KAH0502353.1"/>
    </source>
</evidence>
<accession>A0A8J6G2W3</accession>
<dbReference type="EMBL" id="JAATJU010026037">
    <property type="protein sequence ID" value="KAH0502353.1"/>
    <property type="molecule type" value="Genomic_DNA"/>
</dbReference>
<name>A0A8J6G2W3_MICOH</name>
<proteinExistence type="predicted"/>
<evidence type="ECO:0000313" key="2">
    <source>
        <dbReference type="Proteomes" id="UP000710432"/>
    </source>
</evidence>
<dbReference type="Proteomes" id="UP000710432">
    <property type="component" value="Unassembled WGS sequence"/>
</dbReference>
<reference evidence="1" key="1">
    <citation type="submission" date="2020-03" db="EMBL/GenBank/DDBJ databases">
        <title>Studies in the Genomics of Life Span.</title>
        <authorList>
            <person name="Glass D."/>
        </authorList>
    </citation>
    <scope>NUCLEOTIDE SEQUENCE</scope>
    <source>
        <strain evidence="1">LTLLF</strain>
        <tissue evidence="1">Muscle</tissue>
    </source>
</reference>
<protein>
    <submittedName>
        <fullName evidence="1">HAUS augmin-like complex subunit 8</fullName>
    </submittedName>
</protein>
<organism evidence="1 2">
    <name type="scientific">Microtus ochrogaster</name>
    <name type="common">Prairie vole</name>
    <dbReference type="NCBI Taxonomy" id="79684"/>
    <lineage>
        <taxon>Eukaryota</taxon>
        <taxon>Metazoa</taxon>
        <taxon>Chordata</taxon>
        <taxon>Craniata</taxon>
        <taxon>Vertebrata</taxon>
        <taxon>Euteleostomi</taxon>
        <taxon>Mammalia</taxon>
        <taxon>Eutheria</taxon>
        <taxon>Euarchontoglires</taxon>
        <taxon>Glires</taxon>
        <taxon>Rodentia</taxon>
        <taxon>Myomorpha</taxon>
        <taxon>Muroidea</taxon>
        <taxon>Cricetidae</taxon>
        <taxon>Arvicolinae</taxon>
        <taxon>Microtus</taxon>
    </lineage>
</organism>
<gene>
    <name evidence="1" type="ORF">LTLLF_193460</name>
</gene>
<dbReference type="AlphaFoldDB" id="A0A8J6G2W3"/>
<sequence length="82" mass="9055">MDSSLQRQRAAYAWQGWNTCGRLDSLWIFSLAMELSSQASKEAALMNQEVWEEAQGTPSCSQWYFGPEAADITNVHTPGGGV</sequence>
<comment type="caution">
    <text evidence="1">The sequence shown here is derived from an EMBL/GenBank/DDBJ whole genome shotgun (WGS) entry which is preliminary data.</text>
</comment>